<evidence type="ECO:0000313" key="3">
    <source>
        <dbReference type="EMBL" id="MDP1027829.1"/>
    </source>
</evidence>
<feature type="signal peptide" evidence="1">
    <location>
        <begin position="1"/>
        <end position="28"/>
    </location>
</feature>
<comment type="caution">
    <text evidence="3">The sequence shown here is derived from an EMBL/GenBank/DDBJ whole genome shotgun (WGS) entry which is preliminary data.</text>
</comment>
<sequence length="230" mass="23883">MTLFSRVATVAAMTLSLAGLVATTPGWANGIDQSLIATPALATLNTLAPHVVPANQGVLVDGQPLTVETASPAAAADQVIAPAVALQGDDDDDFGTLAEAVAAQGDANSPDQATRCLAGAIYFEAKGEPLSGQLAVAQVILNRAKSGRFPPDVCGVVTQRGQFGFVRGGRIPSINENGTPWHTAVAVARVALADVWDSPAEEALYFNTNDRRPASNIRRIAAIGNHVFYR</sequence>
<evidence type="ECO:0000313" key="4">
    <source>
        <dbReference type="Proteomes" id="UP001230685"/>
    </source>
</evidence>
<feature type="chain" id="PRO_5046195256" evidence="1">
    <location>
        <begin position="29"/>
        <end position="230"/>
    </location>
</feature>
<dbReference type="Gene3D" id="1.10.10.2520">
    <property type="entry name" value="Cell wall hydrolase SleB, domain 1"/>
    <property type="match status" value="1"/>
</dbReference>
<gene>
    <name evidence="3" type="ORF">Q5H91_11435</name>
</gene>
<dbReference type="GO" id="GO:0016787">
    <property type="term" value="F:hydrolase activity"/>
    <property type="evidence" value="ECO:0007669"/>
    <property type="project" value="UniProtKB-KW"/>
</dbReference>
<dbReference type="InterPro" id="IPR011105">
    <property type="entry name" value="Cell_wall_hydrolase_SleB"/>
</dbReference>
<dbReference type="RefSeq" id="WP_305173536.1">
    <property type="nucleotide sequence ID" value="NZ_JAUUDS010000005.1"/>
</dbReference>
<name>A0ABT9ELL4_9SPHN</name>
<evidence type="ECO:0000256" key="1">
    <source>
        <dbReference type="SAM" id="SignalP"/>
    </source>
</evidence>
<accession>A0ABT9ELL4</accession>
<dbReference type="Proteomes" id="UP001230685">
    <property type="component" value="Unassembled WGS sequence"/>
</dbReference>
<dbReference type="InterPro" id="IPR042047">
    <property type="entry name" value="SleB_dom1"/>
</dbReference>
<dbReference type="EMBL" id="JAUUDS010000005">
    <property type="protein sequence ID" value="MDP1027829.1"/>
    <property type="molecule type" value="Genomic_DNA"/>
</dbReference>
<keyword evidence="1" id="KW-0732">Signal</keyword>
<keyword evidence="4" id="KW-1185">Reference proteome</keyword>
<protein>
    <submittedName>
        <fullName evidence="3">Cell wall hydrolase</fullName>
    </submittedName>
</protein>
<reference evidence="3 4" key="1">
    <citation type="submission" date="2023-07" db="EMBL/GenBank/DDBJ databases">
        <authorList>
            <person name="Kim M.K."/>
        </authorList>
    </citation>
    <scope>NUCLEOTIDE SEQUENCE [LARGE SCALE GENOMIC DNA]</scope>
    <source>
        <strain evidence="3 4">KR1UV-12</strain>
    </source>
</reference>
<evidence type="ECO:0000259" key="2">
    <source>
        <dbReference type="Pfam" id="PF07486"/>
    </source>
</evidence>
<feature type="domain" description="Cell wall hydrolase SleB" evidence="2">
    <location>
        <begin position="127"/>
        <end position="229"/>
    </location>
</feature>
<organism evidence="3 4">
    <name type="scientific">Sphingomonas aurea</name>
    <dbReference type="NCBI Taxonomy" id="3063994"/>
    <lineage>
        <taxon>Bacteria</taxon>
        <taxon>Pseudomonadati</taxon>
        <taxon>Pseudomonadota</taxon>
        <taxon>Alphaproteobacteria</taxon>
        <taxon>Sphingomonadales</taxon>
        <taxon>Sphingomonadaceae</taxon>
        <taxon>Sphingomonas</taxon>
    </lineage>
</organism>
<keyword evidence="3" id="KW-0378">Hydrolase</keyword>
<proteinExistence type="predicted"/>
<dbReference type="Pfam" id="PF07486">
    <property type="entry name" value="Hydrolase_2"/>
    <property type="match status" value="1"/>
</dbReference>